<dbReference type="PANTHER" id="PTHR14735:SF1">
    <property type="entry name" value="COILED-COIL DOMAIN-CONTAINING PROTEIN 134"/>
    <property type="match status" value="1"/>
</dbReference>
<reference evidence="3 4" key="1">
    <citation type="submission" date="2024-02" db="EMBL/GenBank/DDBJ databases">
        <authorList>
            <person name="Daric V."/>
            <person name="Darras S."/>
        </authorList>
    </citation>
    <scope>NUCLEOTIDE SEQUENCE [LARGE SCALE GENOMIC DNA]</scope>
</reference>
<feature type="signal peptide" evidence="2">
    <location>
        <begin position="1"/>
        <end position="24"/>
    </location>
</feature>
<name>A0ABP0FVB9_CLALP</name>
<proteinExistence type="predicted"/>
<keyword evidence="4" id="KW-1185">Reference proteome</keyword>
<evidence type="ECO:0000256" key="1">
    <source>
        <dbReference type="SAM" id="MobiDB-lite"/>
    </source>
</evidence>
<evidence type="ECO:0000313" key="3">
    <source>
        <dbReference type="EMBL" id="CAK8683537.1"/>
    </source>
</evidence>
<dbReference type="Pfam" id="PF15002">
    <property type="entry name" value="ERK-JNK_inhib"/>
    <property type="match status" value="1"/>
</dbReference>
<comment type="caution">
    <text evidence="3">The sequence shown here is derived from an EMBL/GenBank/DDBJ whole genome shotgun (WGS) entry which is preliminary data.</text>
</comment>
<feature type="compositionally biased region" description="Basic residues" evidence="1">
    <location>
        <begin position="211"/>
        <end position="226"/>
    </location>
</feature>
<dbReference type="Proteomes" id="UP001642483">
    <property type="component" value="Unassembled WGS sequence"/>
</dbReference>
<evidence type="ECO:0000256" key="2">
    <source>
        <dbReference type="SAM" id="SignalP"/>
    </source>
</evidence>
<sequence>MCNIELILVCIFLLCSVDVCYVRANVHAQDTEVLRGNSSQLTLYKNLFKVKRKEHLTAIQKLILVKDVSKQADFINIMMDAIIDTLFKAKQKLEASDYTTDSSLFSENLKDEISQILENTALFTDLIVRFPKPSHIFYTKNKKKWKSVLTDAIKICNQSGVYDGDYQLLLFNLQQELGIGDKDPSYKNPFLEKEFDTLNTDDRQQLYNEAKRKHKMKQNKSKRKGPRLSSRTEL</sequence>
<dbReference type="PANTHER" id="PTHR14735">
    <property type="entry name" value="COILED-COIL DOMAIN-CONTAINING PROTEIN 134"/>
    <property type="match status" value="1"/>
</dbReference>
<feature type="chain" id="PRO_5046264041" evidence="2">
    <location>
        <begin position="25"/>
        <end position="234"/>
    </location>
</feature>
<protein>
    <submittedName>
        <fullName evidence="3">Uncharacterized protein</fullName>
    </submittedName>
</protein>
<dbReference type="InterPro" id="IPR026321">
    <property type="entry name" value="CC134"/>
</dbReference>
<evidence type="ECO:0000313" key="4">
    <source>
        <dbReference type="Proteomes" id="UP001642483"/>
    </source>
</evidence>
<keyword evidence="2" id="KW-0732">Signal</keyword>
<organism evidence="3 4">
    <name type="scientific">Clavelina lepadiformis</name>
    <name type="common">Light-bulb sea squirt</name>
    <name type="synonym">Ascidia lepadiformis</name>
    <dbReference type="NCBI Taxonomy" id="159417"/>
    <lineage>
        <taxon>Eukaryota</taxon>
        <taxon>Metazoa</taxon>
        <taxon>Chordata</taxon>
        <taxon>Tunicata</taxon>
        <taxon>Ascidiacea</taxon>
        <taxon>Aplousobranchia</taxon>
        <taxon>Clavelinidae</taxon>
        <taxon>Clavelina</taxon>
    </lineage>
</organism>
<feature type="region of interest" description="Disordered" evidence="1">
    <location>
        <begin position="210"/>
        <end position="234"/>
    </location>
</feature>
<accession>A0ABP0FVB9</accession>
<dbReference type="EMBL" id="CAWYQH010000097">
    <property type="protein sequence ID" value="CAK8683537.1"/>
    <property type="molecule type" value="Genomic_DNA"/>
</dbReference>
<gene>
    <name evidence="3" type="ORF">CVLEPA_LOCUS14604</name>
</gene>